<reference evidence="2" key="1">
    <citation type="submission" date="2020-04" db="EMBL/GenBank/DDBJ databases">
        <title>Draft genome resource of the tomato pathogen Pseudocercospora fuligena.</title>
        <authorList>
            <person name="Zaccaron A."/>
        </authorList>
    </citation>
    <scope>NUCLEOTIDE SEQUENCE</scope>
    <source>
        <strain evidence="2">PF001</strain>
    </source>
</reference>
<accession>A0A8H6R501</accession>
<feature type="compositionally biased region" description="Basic and acidic residues" evidence="1">
    <location>
        <begin position="249"/>
        <end position="267"/>
    </location>
</feature>
<feature type="compositionally biased region" description="Basic and acidic residues" evidence="1">
    <location>
        <begin position="109"/>
        <end position="121"/>
    </location>
</feature>
<organism evidence="2 3">
    <name type="scientific">Pseudocercospora fuligena</name>
    <dbReference type="NCBI Taxonomy" id="685502"/>
    <lineage>
        <taxon>Eukaryota</taxon>
        <taxon>Fungi</taxon>
        <taxon>Dikarya</taxon>
        <taxon>Ascomycota</taxon>
        <taxon>Pezizomycotina</taxon>
        <taxon>Dothideomycetes</taxon>
        <taxon>Dothideomycetidae</taxon>
        <taxon>Mycosphaerellales</taxon>
        <taxon>Mycosphaerellaceae</taxon>
        <taxon>Pseudocercospora</taxon>
    </lineage>
</organism>
<name>A0A8H6R501_9PEZI</name>
<feature type="compositionally biased region" description="Basic residues" evidence="1">
    <location>
        <begin position="99"/>
        <end position="108"/>
    </location>
</feature>
<dbReference type="Proteomes" id="UP000660729">
    <property type="component" value="Unassembled WGS sequence"/>
</dbReference>
<feature type="compositionally biased region" description="Basic and acidic residues" evidence="1">
    <location>
        <begin position="202"/>
        <end position="242"/>
    </location>
</feature>
<feature type="compositionally biased region" description="Polar residues" evidence="1">
    <location>
        <begin position="1"/>
        <end position="17"/>
    </location>
</feature>
<proteinExistence type="predicted"/>
<evidence type="ECO:0000256" key="1">
    <source>
        <dbReference type="SAM" id="MobiDB-lite"/>
    </source>
</evidence>
<dbReference type="AlphaFoldDB" id="A0A8H6R501"/>
<dbReference type="OrthoDB" id="2402960at2759"/>
<feature type="compositionally biased region" description="Basic and acidic residues" evidence="1">
    <location>
        <begin position="155"/>
        <end position="167"/>
    </location>
</feature>
<feature type="compositionally biased region" description="Low complexity" evidence="1">
    <location>
        <begin position="71"/>
        <end position="92"/>
    </location>
</feature>
<evidence type="ECO:0000313" key="3">
    <source>
        <dbReference type="Proteomes" id="UP000660729"/>
    </source>
</evidence>
<feature type="compositionally biased region" description="Low complexity" evidence="1">
    <location>
        <begin position="127"/>
        <end position="144"/>
    </location>
</feature>
<sequence length="316" mass="35297">MNNTTQPTESDLSGAASTFTPETTEPPPDASSVEQFSQTGPQQDDLFNEVVPAEESMRIRSDDDLFSEDFTPAAQPVVVPQTQSTRPQQPRSAPDSARGRGRGRGRGRNAHEARDTTERNETTSSGRQPQNPRNTRPQQPAQPQSTPPENAPSGPRKETPQAVRGDRSAAGGLRKPKLTEEELAEKMARIQIKNASLTAAHARAEADAASFAEREQQAKQIAEQRKKEERRDRQQMMGEREKNRQRKLKAMEGREWDAEKREDDFGKGGRFDKKGGYKWSFWRFLGRADGIFRGSIAIDVHSLGSIKDRLSLFSRA</sequence>
<protein>
    <submittedName>
        <fullName evidence="2">Uncharacterized protein</fullName>
    </submittedName>
</protein>
<feature type="compositionally biased region" description="Polar residues" evidence="1">
    <location>
        <begin position="32"/>
        <end position="42"/>
    </location>
</feature>
<feature type="region of interest" description="Disordered" evidence="1">
    <location>
        <begin position="197"/>
        <end position="267"/>
    </location>
</feature>
<evidence type="ECO:0000313" key="2">
    <source>
        <dbReference type="EMBL" id="KAF7185274.1"/>
    </source>
</evidence>
<comment type="caution">
    <text evidence="2">The sequence shown here is derived from an EMBL/GenBank/DDBJ whole genome shotgun (WGS) entry which is preliminary data.</text>
</comment>
<dbReference type="EMBL" id="JABCIY010000342">
    <property type="protein sequence ID" value="KAF7185274.1"/>
    <property type="molecule type" value="Genomic_DNA"/>
</dbReference>
<keyword evidence="3" id="KW-1185">Reference proteome</keyword>
<gene>
    <name evidence="2" type="ORF">HII31_13549</name>
</gene>
<feature type="region of interest" description="Disordered" evidence="1">
    <location>
        <begin position="1"/>
        <end position="182"/>
    </location>
</feature>